<keyword evidence="3" id="KW-1185">Reference proteome</keyword>
<accession>A0ABS4DLN4</accession>
<dbReference type="Pfam" id="PF11101">
    <property type="entry name" value="DUF2884"/>
    <property type="match status" value="1"/>
</dbReference>
<gene>
    <name evidence="2" type="ORF">J7I44_06590</name>
</gene>
<feature type="chain" id="PRO_5047212014" evidence="1">
    <location>
        <begin position="21"/>
        <end position="250"/>
    </location>
</feature>
<dbReference type="RefSeq" id="WP_209617744.1">
    <property type="nucleotide sequence ID" value="NZ_JAGJRS010000013.1"/>
</dbReference>
<feature type="signal peptide" evidence="1">
    <location>
        <begin position="1"/>
        <end position="20"/>
    </location>
</feature>
<proteinExistence type="predicted"/>
<dbReference type="EMBL" id="JAGJRS010000013">
    <property type="protein sequence ID" value="MBP1473959.1"/>
    <property type="molecule type" value="Genomic_DNA"/>
</dbReference>
<evidence type="ECO:0000313" key="3">
    <source>
        <dbReference type="Proteomes" id="UP000823790"/>
    </source>
</evidence>
<protein>
    <submittedName>
        <fullName evidence="2">DUF2884 family protein</fullName>
    </submittedName>
</protein>
<organism evidence="2 3">
    <name type="scientific">Frateuria flava</name>
    <dbReference type="NCBI Taxonomy" id="2821489"/>
    <lineage>
        <taxon>Bacteria</taxon>
        <taxon>Pseudomonadati</taxon>
        <taxon>Pseudomonadota</taxon>
        <taxon>Gammaproteobacteria</taxon>
        <taxon>Lysobacterales</taxon>
        <taxon>Rhodanobacteraceae</taxon>
        <taxon>Frateuria</taxon>
    </lineage>
</organism>
<evidence type="ECO:0000313" key="2">
    <source>
        <dbReference type="EMBL" id="MBP1473959.1"/>
    </source>
</evidence>
<evidence type="ECO:0000256" key="1">
    <source>
        <dbReference type="SAM" id="SignalP"/>
    </source>
</evidence>
<name>A0ABS4DLN4_9GAMM</name>
<dbReference type="InterPro" id="IPR021307">
    <property type="entry name" value="DUF2884"/>
</dbReference>
<keyword evidence="1" id="KW-0732">Signal</keyword>
<dbReference type="Proteomes" id="UP000823790">
    <property type="component" value="Unassembled WGS sequence"/>
</dbReference>
<sequence>MRLRLLFASLILSAALPALHAQDLAGTCHASSSYDLTVKPDSLLFDRPQPAPFHVQVADGALRTDGQPVRLNAEAQDRLALFERELRALVPRVRAVADAGVAMAVRAIHDEAAGMQLAPATLAELDRRLATHAAQLERRIAQSNSTHDWQGDAAQQLADRIVGDLAPLVAADLGQQALAAAMNGDLAEAARLRDQAADLATQLQPRLQRRMQALRPQVQALCPSIQRLAELQQGVRGADGQLLKLVQVGQ</sequence>
<comment type="caution">
    <text evidence="2">The sequence shown here is derived from an EMBL/GenBank/DDBJ whole genome shotgun (WGS) entry which is preliminary data.</text>
</comment>
<reference evidence="2 3" key="1">
    <citation type="submission" date="2021-04" db="EMBL/GenBank/DDBJ databases">
        <authorList>
            <person name="Huq M.A."/>
        </authorList>
    </citation>
    <scope>NUCLEOTIDE SEQUENCE [LARGE SCALE GENOMIC DNA]</scope>
    <source>
        <strain evidence="2 3">MAH-13</strain>
    </source>
</reference>